<dbReference type="Proteomes" id="UP000299102">
    <property type="component" value="Unassembled WGS sequence"/>
</dbReference>
<gene>
    <name evidence="3" type="ORF">EVAR_96550_1</name>
</gene>
<evidence type="ECO:0000259" key="2">
    <source>
        <dbReference type="Pfam" id="PF21787"/>
    </source>
</evidence>
<reference evidence="3 4" key="1">
    <citation type="journal article" date="2019" name="Commun. Biol.">
        <title>The bagworm genome reveals a unique fibroin gene that provides high tensile strength.</title>
        <authorList>
            <person name="Kono N."/>
            <person name="Nakamura H."/>
            <person name="Ohtoshi R."/>
            <person name="Tomita M."/>
            <person name="Numata K."/>
            <person name="Arakawa K."/>
        </authorList>
    </citation>
    <scope>NUCLEOTIDE SEQUENCE [LARGE SCALE GENOMIC DNA]</scope>
</reference>
<evidence type="ECO:0000313" key="4">
    <source>
        <dbReference type="Proteomes" id="UP000299102"/>
    </source>
</evidence>
<proteinExistence type="predicted"/>
<dbReference type="InterPro" id="IPR048365">
    <property type="entry name" value="TNP-like_RNaseH_N"/>
</dbReference>
<accession>A0A4C1WFG3</accession>
<sequence>MTRLEHETSQKSRSNIRKHIKNNQNVENEGGESPLDDRESSINGMVSPESDENLNTFESFDDFIECLTGHKFGDWYVIEKGNTVLFANISLSDVPTIDMSAMVNTNLEVKIFKGKDEIQNLNGNTYPIKVTSIKEIEIILNDLSSLSSVRSEELNENINTSIALLQEVRQHNNKVQDKVSFLCEQMNLLLEKRQSMRRFSIEYMIFSCILWLISPHAYKYLCTTQLLVLPFVSILHKICPKPYVFSNLEGTDPEFLIYVKEKVGNLQPEDMVVSLTVEEIRLRPYFNEIDDDVLQKAFNITRKAKTAQIYTINSLCSSFKEIVHILPIKEMDSDTLFLMVKKIIIGLHDIGFSVVCVVSNNSLINKGAMSNFVTPPATQIVYKHPVDQNKPLFYIFDSTHILKNIRNYWANQADELLLFPKFNSGHDKVLVADFSIVKKHSENENSKSIKSVLNIFNKSTIEALKENDGKSHNQTTAEFMEIILKWWSIMKSKVCSENVSEDHKFLEDCLVWLDHWANLELVENKFSDETHEAFTHTIYAFLQLTEYCQTELKLGRVLPSKIQTDSLEARYGRFRTTAIYDTATK</sequence>
<feature type="region of interest" description="Disordered" evidence="1">
    <location>
        <begin position="1"/>
        <end position="50"/>
    </location>
</feature>
<dbReference type="EMBL" id="BGZK01000540">
    <property type="protein sequence ID" value="GBP49242.1"/>
    <property type="molecule type" value="Genomic_DNA"/>
</dbReference>
<comment type="caution">
    <text evidence="3">The sequence shown here is derived from an EMBL/GenBank/DDBJ whole genome shotgun (WGS) entry which is preliminary data.</text>
</comment>
<organism evidence="3 4">
    <name type="scientific">Eumeta variegata</name>
    <name type="common">Bagworm moth</name>
    <name type="synonym">Eumeta japonica</name>
    <dbReference type="NCBI Taxonomy" id="151549"/>
    <lineage>
        <taxon>Eukaryota</taxon>
        <taxon>Metazoa</taxon>
        <taxon>Ecdysozoa</taxon>
        <taxon>Arthropoda</taxon>
        <taxon>Hexapoda</taxon>
        <taxon>Insecta</taxon>
        <taxon>Pterygota</taxon>
        <taxon>Neoptera</taxon>
        <taxon>Endopterygota</taxon>
        <taxon>Lepidoptera</taxon>
        <taxon>Glossata</taxon>
        <taxon>Ditrysia</taxon>
        <taxon>Tineoidea</taxon>
        <taxon>Psychidae</taxon>
        <taxon>Oiketicinae</taxon>
        <taxon>Eumeta</taxon>
    </lineage>
</organism>
<evidence type="ECO:0000313" key="3">
    <source>
        <dbReference type="EMBL" id="GBP49242.1"/>
    </source>
</evidence>
<keyword evidence="4" id="KW-1185">Reference proteome</keyword>
<feature type="compositionally biased region" description="Basic and acidic residues" evidence="1">
    <location>
        <begin position="1"/>
        <end position="10"/>
    </location>
</feature>
<dbReference type="OrthoDB" id="6771146at2759"/>
<dbReference type="STRING" id="151549.A0A4C1WFG3"/>
<protein>
    <recommendedName>
        <fullName evidence="2">Transposable element P transposase-like RNase H domain-containing protein</fullName>
    </recommendedName>
</protein>
<dbReference type="Pfam" id="PF21787">
    <property type="entry name" value="TNP-like_RNaseH_N"/>
    <property type="match status" value="1"/>
</dbReference>
<feature type="domain" description="Transposable element P transposase-like RNase H" evidence="2">
    <location>
        <begin position="250"/>
        <end position="366"/>
    </location>
</feature>
<name>A0A4C1WFG3_EUMVA</name>
<dbReference type="AlphaFoldDB" id="A0A4C1WFG3"/>
<evidence type="ECO:0000256" key="1">
    <source>
        <dbReference type="SAM" id="MobiDB-lite"/>
    </source>
</evidence>